<dbReference type="Proteomes" id="UP000229897">
    <property type="component" value="Chromosome"/>
</dbReference>
<protein>
    <submittedName>
        <fullName evidence="1">Uncharacterized protein</fullName>
    </submittedName>
</protein>
<gene>
    <name evidence="1" type="ORF">CR152_05250</name>
</gene>
<dbReference type="EMBL" id="CP024608">
    <property type="protein sequence ID" value="ATQ73992.1"/>
    <property type="molecule type" value="Genomic_DNA"/>
</dbReference>
<name>A0A2D2DG69_9BURK</name>
<dbReference type="AlphaFoldDB" id="A0A2D2DG69"/>
<organism evidence="1 2">
    <name type="scientific">Massilia violaceinigra</name>
    <dbReference type="NCBI Taxonomy" id="2045208"/>
    <lineage>
        <taxon>Bacteria</taxon>
        <taxon>Pseudomonadati</taxon>
        <taxon>Pseudomonadota</taxon>
        <taxon>Betaproteobacteria</taxon>
        <taxon>Burkholderiales</taxon>
        <taxon>Oxalobacteraceae</taxon>
        <taxon>Telluria group</taxon>
        <taxon>Massilia</taxon>
    </lineage>
</organism>
<sequence length="125" mass="13906">MAIRKDLNGLRMQLPGAPAIYLIDQGMKRHIPDPTTYNNLFRDWSGIVQDPHLNNIDTGTPLSHGAVLAQAQGDAAVYLIDQGVKRHIASPATMDRYYLDWNKIQHVAPILIRSIQNGPTIAWPA</sequence>
<evidence type="ECO:0000313" key="1">
    <source>
        <dbReference type="EMBL" id="ATQ73992.1"/>
    </source>
</evidence>
<evidence type="ECO:0000313" key="2">
    <source>
        <dbReference type="Proteomes" id="UP000229897"/>
    </source>
</evidence>
<dbReference type="RefSeq" id="WP_099873980.1">
    <property type="nucleotide sequence ID" value="NZ_CP024608.1"/>
</dbReference>
<dbReference type="OrthoDB" id="2473949at2"/>
<proteinExistence type="predicted"/>
<keyword evidence="2" id="KW-1185">Reference proteome</keyword>
<accession>A0A2D2DG69</accession>
<dbReference type="KEGG" id="mass:CR152_05250"/>
<reference evidence="1" key="1">
    <citation type="submission" date="2017-10" db="EMBL/GenBank/DDBJ databases">
        <title>Massilia psychrophilum sp. nov., a novel purple-pigmented bacterium isolated from Tianshan glacier, Xinjiang Municipality, China.</title>
        <authorList>
            <person name="Wang H."/>
        </authorList>
    </citation>
    <scope>NUCLEOTIDE SEQUENCE [LARGE SCALE GENOMIC DNA]</scope>
    <source>
        <strain evidence="1">B2</strain>
    </source>
</reference>